<dbReference type="InterPro" id="IPR001753">
    <property type="entry name" value="Enoyl-CoA_hydra/iso"/>
</dbReference>
<accession>A0A4Y9SWV4</accession>
<dbReference type="CDD" id="cd06558">
    <property type="entry name" value="crotonase-like"/>
    <property type="match status" value="1"/>
</dbReference>
<dbReference type="Pfam" id="PF00378">
    <property type="entry name" value="ECH_1"/>
    <property type="match status" value="1"/>
</dbReference>
<reference evidence="1 2" key="1">
    <citation type="submission" date="2019-03" db="EMBL/GenBank/DDBJ databases">
        <title>Draft Genome Sequence of Duganella callidus sp. nov., a Novel Duganella Species Isolated from Cultivated Soil.</title>
        <authorList>
            <person name="Raths R."/>
            <person name="Peta V."/>
            <person name="Bucking H."/>
        </authorList>
    </citation>
    <scope>NUCLEOTIDE SEQUENCE [LARGE SCALE GENOMIC DNA]</scope>
    <source>
        <strain evidence="1 2">DN04</strain>
    </source>
</reference>
<proteinExistence type="predicted"/>
<sequence length="248" mass="25839">MFKFNSISDIDGRTVVRLELDVSCTLSKSLIDGVNSACDCVEDAGAGATLLVLMNGAAPTAAETGAGTLNVTLVNQWERALRRIERLNAVTIAGASGPCGDLGIAVMLTTDYRIAGPGLNLSLRCRDGGILPGMVLHRLAHQVGVTWSRRFAVLGMPLDAALAQSLGLVDETADDPEAAATAFVKTLCPTISSDLAVRRRLLLDASALSYEEGLGTHLAACDRRLRSAVPPVLAAAPAAERAAPGYTN</sequence>
<dbReference type="SUPFAM" id="SSF52096">
    <property type="entry name" value="ClpP/crotonase"/>
    <property type="match status" value="1"/>
</dbReference>
<keyword evidence="1" id="KW-0413">Isomerase</keyword>
<keyword evidence="2" id="KW-1185">Reference proteome</keyword>
<comment type="caution">
    <text evidence="1">The sequence shown here is derived from an EMBL/GenBank/DDBJ whole genome shotgun (WGS) entry which is preliminary data.</text>
</comment>
<name>A0A4Y9SWV4_9BURK</name>
<dbReference type="OrthoDB" id="6006525at2"/>
<dbReference type="Gene3D" id="3.90.226.10">
    <property type="entry name" value="2-enoyl-CoA Hydratase, Chain A, domain 1"/>
    <property type="match status" value="1"/>
</dbReference>
<dbReference type="AlphaFoldDB" id="A0A4Y9SWV4"/>
<evidence type="ECO:0000313" key="2">
    <source>
        <dbReference type="Proteomes" id="UP000297729"/>
    </source>
</evidence>
<dbReference type="InterPro" id="IPR053545">
    <property type="entry name" value="Enoyl-CoA_hydratase-like"/>
</dbReference>
<dbReference type="GO" id="GO:0006635">
    <property type="term" value="P:fatty acid beta-oxidation"/>
    <property type="evidence" value="ECO:0007669"/>
    <property type="project" value="TreeGrafter"/>
</dbReference>
<protein>
    <submittedName>
        <fullName evidence="1">Enoyl-CoA hydratase/isomerase family protein</fullName>
    </submittedName>
</protein>
<dbReference type="NCBIfam" id="NF042431">
    <property type="entry name" value="EnCoAhydt_DpgB"/>
    <property type="match status" value="1"/>
</dbReference>
<dbReference type="PANTHER" id="PTHR11941:SF54">
    <property type="entry name" value="ENOYL-COA HYDRATASE, MITOCHONDRIAL"/>
    <property type="match status" value="1"/>
</dbReference>
<dbReference type="InterPro" id="IPR029045">
    <property type="entry name" value="ClpP/crotonase-like_dom_sf"/>
</dbReference>
<dbReference type="PANTHER" id="PTHR11941">
    <property type="entry name" value="ENOYL-COA HYDRATASE-RELATED"/>
    <property type="match status" value="1"/>
</dbReference>
<evidence type="ECO:0000313" key="1">
    <source>
        <dbReference type="EMBL" id="TFW29133.1"/>
    </source>
</evidence>
<gene>
    <name evidence="1" type="ORF">E4L98_04465</name>
</gene>
<dbReference type="Proteomes" id="UP000297729">
    <property type="component" value="Unassembled WGS sequence"/>
</dbReference>
<dbReference type="RefSeq" id="WP_135200371.1">
    <property type="nucleotide sequence ID" value="NZ_SPVG01000041.1"/>
</dbReference>
<dbReference type="GO" id="GO:0016853">
    <property type="term" value="F:isomerase activity"/>
    <property type="evidence" value="ECO:0007669"/>
    <property type="project" value="UniProtKB-KW"/>
</dbReference>
<organism evidence="1 2">
    <name type="scientific">Duganella callida</name>
    <dbReference type="NCBI Taxonomy" id="2561932"/>
    <lineage>
        <taxon>Bacteria</taxon>
        <taxon>Pseudomonadati</taxon>
        <taxon>Pseudomonadota</taxon>
        <taxon>Betaproteobacteria</taxon>
        <taxon>Burkholderiales</taxon>
        <taxon>Oxalobacteraceae</taxon>
        <taxon>Telluria group</taxon>
        <taxon>Duganella</taxon>
    </lineage>
</organism>
<dbReference type="EMBL" id="SPVG01000041">
    <property type="protein sequence ID" value="TFW29133.1"/>
    <property type="molecule type" value="Genomic_DNA"/>
</dbReference>